<proteinExistence type="predicted"/>
<dbReference type="EMBL" id="JASNQZ010000017">
    <property type="protein sequence ID" value="KAL0945722.1"/>
    <property type="molecule type" value="Genomic_DNA"/>
</dbReference>
<dbReference type="Proteomes" id="UP001556367">
    <property type="component" value="Unassembled WGS sequence"/>
</dbReference>
<reference evidence="3" key="1">
    <citation type="submission" date="2024-06" db="EMBL/GenBank/DDBJ databases">
        <title>Multi-omics analyses provide insights into the biosynthesis of the anticancer antibiotic pleurotin in Hohenbuehelia grisea.</title>
        <authorList>
            <person name="Weaver J.A."/>
            <person name="Alberti F."/>
        </authorList>
    </citation>
    <scope>NUCLEOTIDE SEQUENCE [LARGE SCALE GENOMIC DNA]</scope>
    <source>
        <strain evidence="3">T-177</strain>
    </source>
</reference>
<evidence type="ECO:0000313" key="2">
    <source>
        <dbReference type="EMBL" id="KAL0945722.1"/>
    </source>
</evidence>
<keyword evidence="3" id="KW-1185">Reference proteome</keyword>
<sequence>MGYLDLYLVYWYASSLAHTVFCILIHTLHINPSKPIAFNKNGQEYDRQLTTDLYSTWQKLEEMVEKGNVQTIGVS</sequence>
<protein>
    <submittedName>
        <fullName evidence="2">Uncharacterized protein</fullName>
    </submittedName>
</protein>
<gene>
    <name evidence="2" type="ORF">HGRIS_014869</name>
</gene>
<keyword evidence="1" id="KW-0472">Membrane</keyword>
<keyword evidence="1" id="KW-0812">Transmembrane</keyword>
<accession>A0ABR3IQZ9</accession>
<dbReference type="SUPFAM" id="SSF51430">
    <property type="entry name" value="NAD(P)-linked oxidoreductase"/>
    <property type="match status" value="1"/>
</dbReference>
<evidence type="ECO:0000313" key="3">
    <source>
        <dbReference type="Proteomes" id="UP001556367"/>
    </source>
</evidence>
<dbReference type="Gene3D" id="3.20.20.100">
    <property type="entry name" value="NADP-dependent oxidoreductase domain"/>
    <property type="match status" value="1"/>
</dbReference>
<name>A0ABR3IQZ9_9AGAR</name>
<comment type="caution">
    <text evidence="2">The sequence shown here is derived from an EMBL/GenBank/DDBJ whole genome shotgun (WGS) entry which is preliminary data.</text>
</comment>
<dbReference type="InterPro" id="IPR036812">
    <property type="entry name" value="NAD(P)_OxRdtase_dom_sf"/>
</dbReference>
<keyword evidence="1" id="KW-1133">Transmembrane helix</keyword>
<evidence type="ECO:0000256" key="1">
    <source>
        <dbReference type="SAM" id="Phobius"/>
    </source>
</evidence>
<feature type="transmembrane region" description="Helical" evidence="1">
    <location>
        <begin position="6"/>
        <end position="25"/>
    </location>
</feature>
<organism evidence="2 3">
    <name type="scientific">Hohenbuehelia grisea</name>
    <dbReference type="NCBI Taxonomy" id="104357"/>
    <lineage>
        <taxon>Eukaryota</taxon>
        <taxon>Fungi</taxon>
        <taxon>Dikarya</taxon>
        <taxon>Basidiomycota</taxon>
        <taxon>Agaricomycotina</taxon>
        <taxon>Agaricomycetes</taxon>
        <taxon>Agaricomycetidae</taxon>
        <taxon>Agaricales</taxon>
        <taxon>Pleurotineae</taxon>
        <taxon>Pleurotaceae</taxon>
        <taxon>Hohenbuehelia</taxon>
    </lineage>
</organism>